<feature type="domain" description="SHS2" evidence="1">
    <location>
        <begin position="12"/>
        <end position="179"/>
    </location>
</feature>
<sequence>MKSLFKKKLPPIVGLDIGTRQIKAVWLEQTADGYILQGYACESINKTAFNERDIKDYEAVSLALKKVRNSLKTKLKQANVAVAGSSVISKIVYMDPDQNDFELETQIELEADSLIPYPLEEVYLDFEALGESETYAGKVNVLLTAAHKDLVDSRLLLAREANFEPKIVDVENYAIGNAIDFFYPHEDDAPPICCVNVGASLLQVSVWQNGNVIYNKEHVFGLNNLVNDLSAIHMVEREEAERQLLDETLPENWVEDTLPMFAANLQQNINRALQMYMSTLNVERPTKLLLSGGAATITELVEILRQDLALEIDTFNPFEGMAINHKLDTQRLQKIAPLLTIAAGLASRSFVPWHM</sequence>
<evidence type="ECO:0000313" key="3">
    <source>
        <dbReference type="Proteomes" id="UP000470213"/>
    </source>
</evidence>
<dbReference type="InterPro" id="IPR043129">
    <property type="entry name" value="ATPase_NBD"/>
</dbReference>
<gene>
    <name evidence="2" type="primary">pilM</name>
    <name evidence="2" type="ORF">GTH32_13130</name>
</gene>
<comment type="caution">
    <text evidence="2">The sequence shown here is derived from an EMBL/GenBank/DDBJ whole genome shotgun (WGS) entry which is preliminary data.</text>
</comment>
<keyword evidence="3" id="KW-1185">Reference proteome</keyword>
<protein>
    <submittedName>
        <fullName evidence="2">Type IV pilus assembly protein PilM</fullName>
    </submittedName>
</protein>
<dbReference type="AlphaFoldDB" id="A0A7X5RLP0"/>
<dbReference type="PANTHER" id="PTHR32432">
    <property type="entry name" value="CELL DIVISION PROTEIN FTSA-RELATED"/>
    <property type="match status" value="1"/>
</dbReference>
<dbReference type="InterPro" id="IPR050696">
    <property type="entry name" value="FtsA/MreB"/>
</dbReference>
<dbReference type="CDD" id="cd24049">
    <property type="entry name" value="ASKHA_NBD_PilM"/>
    <property type="match status" value="1"/>
</dbReference>
<reference evidence="2 3" key="1">
    <citation type="submission" date="2020-01" db="EMBL/GenBank/DDBJ databases">
        <authorList>
            <person name="Chen J."/>
            <person name="Zhu S."/>
            <person name="Yang J."/>
        </authorList>
    </citation>
    <scope>NUCLEOTIDE SEQUENCE [LARGE SCALE GENOMIC DNA]</scope>
    <source>
        <strain evidence="2 3">345S023</strain>
    </source>
</reference>
<dbReference type="Gene3D" id="3.30.1490.300">
    <property type="match status" value="1"/>
</dbReference>
<dbReference type="SUPFAM" id="SSF53067">
    <property type="entry name" value="Actin-like ATPase domain"/>
    <property type="match status" value="2"/>
</dbReference>
<dbReference type="GO" id="GO:0051301">
    <property type="term" value="P:cell division"/>
    <property type="evidence" value="ECO:0007669"/>
    <property type="project" value="InterPro"/>
</dbReference>
<dbReference type="Proteomes" id="UP000470213">
    <property type="component" value="Unassembled WGS sequence"/>
</dbReference>
<dbReference type="InterPro" id="IPR003494">
    <property type="entry name" value="SHS2_FtsA"/>
</dbReference>
<dbReference type="Pfam" id="PF11104">
    <property type="entry name" value="PilM_2"/>
    <property type="match status" value="1"/>
</dbReference>
<dbReference type="RefSeq" id="WP_163086380.1">
    <property type="nucleotide sequence ID" value="NZ_JAAAWN010000017.1"/>
</dbReference>
<dbReference type="PIRSF" id="PIRSF019169">
    <property type="entry name" value="PilM"/>
    <property type="match status" value="1"/>
</dbReference>
<dbReference type="SMART" id="SM00842">
    <property type="entry name" value="FtsA"/>
    <property type="match status" value="1"/>
</dbReference>
<dbReference type="Gene3D" id="3.30.420.40">
    <property type="match status" value="2"/>
</dbReference>
<evidence type="ECO:0000259" key="1">
    <source>
        <dbReference type="SMART" id="SM00842"/>
    </source>
</evidence>
<organism evidence="2 3">
    <name type="scientific">Alteromonas profundi</name>
    <dbReference type="NCBI Taxonomy" id="2696062"/>
    <lineage>
        <taxon>Bacteria</taxon>
        <taxon>Pseudomonadati</taxon>
        <taxon>Pseudomonadota</taxon>
        <taxon>Gammaproteobacteria</taxon>
        <taxon>Alteromonadales</taxon>
        <taxon>Alteromonadaceae</taxon>
        <taxon>Alteromonas/Salinimonas group</taxon>
        <taxon>Alteromonas</taxon>
    </lineage>
</organism>
<dbReference type="PANTHER" id="PTHR32432:SF3">
    <property type="entry name" value="ETHANOLAMINE UTILIZATION PROTEIN EUTJ"/>
    <property type="match status" value="1"/>
</dbReference>
<name>A0A7X5RLP0_9ALTE</name>
<dbReference type="EMBL" id="JAAAWN010000017">
    <property type="protein sequence ID" value="NDV92117.1"/>
    <property type="molecule type" value="Genomic_DNA"/>
</dbReference>
<accession>A0A7X5RLP0</accession>
<evidence type="ECO:0000313" key="2">
    <source>
        <dbReference type="EMBL" id="NDV92117.1"/>
    </source>
</evidence>
<dbReference type="InterPro" id="IPR005883">
    <property type="entry name" value="PilM"/>
</dbReference>
<proteinExistence type="predicted"/>
<dbReference type="NCBIfam" id="TIGR01175">
    <property type="entry name" value="pilM"/>
    <property type="match status" value="1"/>
</dbReference>